<dbReference type="InterPro" id="IPR050145">
    <property type="entry name" value="Centrin_CML-like"/>
</dbReference>
<proteinExistence type="predicted"/>
<feature type="domain" description="EF-hand" evidence="3">
    <location>
        <begin position="38"/>
        <end position="73"/>
    </location>
</feature>
<gene>
    <name evidence="4" type="ORF">MNOR_LOCUS39096</name>
</gene>
<organism evidence="4 5">
    <name type="scientific">Meganyctiphanes norvegica</name>
    <name type="common">Northern krill</name>
    <name type="synonym">Thysanopoda norvegica</name>
    <dbReference type="NCBI Taxonomy" id="48144"/>
    <lineage>
        <taxon>Eukaryota</taxon>
        <taxon>Metazoa</taxon>
        <taxon>Ecdysozoa</taxon>
        <taxon>Arthropoda</taxon>
        <taxon>Crustacea</taxon>
        <taxon>Multicrustacea</taxon>
        <taxon>Malacostraca</taxon>
        <taxon>Eumalacostraca</taxon>
        <taxon>Eucarida</taxon>
        <taxon>Euphausiacea</taxon>
        <taxon>Euphausiidae</taxon>
        <taxon>Meganyctiphanes</taxon>
    </lineage>
</organism>
<sequence>DFQFPSEQVSVMKEAFLAMSFIHTQDIGALLNQLGHKLKEKELKTIIQCSDINSDGLISYQEFMDILSRITMKEVFQELDTDGNGVLSRSEIKVGMEDKLSDRQLEKAIKAVDLDGDGQINYEEFINLFTKPLKHKKKK</sequence>
<feature type="domain" description="EF-hand" evidence="3">
    <location>
        <begin position="100"/>
        <end position="135"/>
    </location>
</feature>
<comment type="caution">
    <text evidence="4">The sequence shown here is derived from an EMBL/GenBank/DDBJ whole genome shotgun (WGS) entry which is preliminary data.</text>
</comment>
<dbReference type="PANTHER" id="PTHR23050">
    <property type="entry name" value="CALCIUM BINDING PROTEIN"/>
    <property type="match status" value="1"/>
</dbReference>
<keyword evidence="1" id="KW-0677">Repeat</keyword>
<dbReference type="Proteomes" id="UP001497623">
    <property type="component" value="Unassembled WGS sequence"/>
</dbReference>
<dbReference type="PROSITE" id="PS00018">
    <property type="entry name" value="EF_HAND_1"/>
    <property type="match status" value="2"/>
</dbReference>
<dbReference type="AlphaFoldDB" id="A0AAV2SLU8"/>
<dbReference type="Pfam" id="PF13499">
    <property type="entry name" value="EF-hand_7"/>
    <property type="match status" value="2"/>
</dbReference>
<dbReference type="CDD" id="cd00051">
    <property type="entry name" value="EFh"/>
    <property type="match status" value="1"/>
</dbReference>
<evidence type="ECO:0000313" key="4">
    <source>
        <dbReference type="EMBL" id="CAL4221098.1"/>
    </source>
</evidence>
<dbReference type="SUPFAM" id="SSF47473">
    <property type="entry name" value="EF-hand"/>
    <property type="match status" value="1"/>
</dbReference>
<keyword evidence="2" id="KW-0106">Calcium</keyword>
<dbReference type="InterPro" id="IPR011992">
    <property type="entry name" value="EF-hand-dom_pair"/>
</dbReference>
<dbReference type="Gene3D" id="1.10.238.10">
    <property type="entry name" value="EF-hand"/>
    <property type="match status" value="2"/>
</dbReference>
<dbReference type="PROSITE" id="PS50222">
    <property type="entry name" value="EF_HAND_2"/>
    <property type="match status" value="2"/>
</dbReference>
<feature type="non-terminal residue" evidence="4">
    <location>
        <position position="1"/>
    </location>
</feature>
<protein>
    <recommendedName>
        <fullName evidence="3">EF-hand domain-containing protein</fullName>
    </recommendedName>
</protein>
<dbReference type="GO" id="GO:0005509">
    <property type="term" value="F:calcium ion binding"/>
    <property type="evidence" value="ECO:0007669"/>
    <property type="project" value="InterPro"/>
</dbReference>
<dbReference type="SMART" id="SM00054">
    <property type="entry name" value="EFh"/>
    <property type="match status" value="3"/>
</dbReference>
<dbReference type="EMBL" id="CAXKWB010096864">
    <property type="protein sequence ID" value="CAL4221098.1"/>
    <property type="molecule type" value="Genomic_DNA"/>
</dbReference>
<dbReference type="InterPro" id="IPR018247">
    <property type="entry name" value="EF_Hand_1_Ca_BS"/>
</dbReference>
<reference evidence="4 5" key="1">
    <citation type="submission" date="2024-05" db="EMBL/GenBank/DDBJ databases">
        <authorList>
            <person name="Wallberg A."/>
        </authorList>
    </citation>
    <scope>NUCLEOTIDE SEQUENCE [LARGE SCALE GENOMIC DNA]</scope>
</reference>
<accession>A0AAV2SLU8</accession>
<dbReference type="FunFam" id="1.10.238.10:FF:000003">
    <property type="entry name" value="Calmodulin A"/>
    <property type="match status" value="1"/>
</dbReference>
<dbReference type="InterPro" id="IPR002048">
    <property type="entry name" value="EF_hand_dom"/>
</dbReference>
<evidence type="ECO:0000256" key="1">
    <source>
        <dbReference type="ARBA" id="ARBA00022737"/>
    </source>
</evidence>
<evidence type="ECO:0000259" key="3">
    <source>
        <dbReference type="PROSITE" id="PS50222"/>
    </source>
</evidence>
<evidence type="ECO:0000256" key="2">
    <source>
        <dbReference type="ARBA" id="ARBA00022837"/>
    </source>
</evidence>
<name>A0AAV2SLU8_MEGNR</name>
<evidence type="ECO:0000313" key="5">
    <source>
        <dbReference type="Proteomes" id="UP001497623"/>
    </source>
</evidence>
<keyword evidence="5" id="KW-1185">Reference proteome</keyword>